<feature type="region of interest" description="Disordered" evidence="1">
    <location>
        <begin position="145"/>
        <end position="190"/>
    </location>
</feature>
<protein>
    <submittedName>
        <fullName evidence="2">Uncharacterized protein</fullName>
    </submittedName>
</protein>
<dbReference type="Proteomes" id="UP000800039">
    <property type="component" value="Unassembled WGS sequence"/>
</dbReference>
<dbReference type="OrthoDB" id="3800314at2759"/>
<evidence type="ECO:0000313" key="2">
    <source>
        <dbReference type="EMBL" id="KAF1846131.1"/>
    </source>
</evidence>
<evidence type="ECO:0000313" key="3">
    <source>
        <dbReference type="Proteomes" id="UP000800039"/>
    </source>
</evidence>
<name>A0A9P4GJ59_9PLEO</name>
<accession>A0A9P4GJ59</accession>
<dbReference type="GeneID" id="63854195"/>
<organism evidence="2 3">
    <name type="scientific">Cucurbitaria berberidis CBS 394.84</name>
    <dbReference type="NCBI Taxonomy" id="1168544"/>
    <lineage>
        <taxon>Eukaryota</taxon>
        <taxon>Fungi</taxon>
        <taxon>Dikarya</taxon>
        <taxon>Ascomycota</taxon>
        <taxon>Pezizomycotina</taxon>
        <taxon>Dothideomycetes</taxon>
        <taxon>Pleosporomycetidae</taxon>
        <taxon>Pleosporales</taxon>
        <taxon>Pleosporineae</taxon>
        <taxon>Cucurbitariaceae</taxon>
        <taxon>Cucurbitaria</taxon>
    </lineage>
</organism>
<reference evidence="2" key="1">
    <citation type="submission" date="2020-01" db="EMBL/GenBank/DDBJ databases">
        <authorList>
            <consortium name="DOE Joint Genome Institute"/>
            <person name="Haridas S."/>
            <person name="Albert R."/>
            <person name="Binder M."/>
            <person name="Bloem J."/>
            <person name="Labutti K."/>
            <person name="Salamov A."/>
            <person name="Andreopoulos B."/>
            <person name="Baker S.E."/>
            <person name="Barry K."/>
            <person name="Bills G."/>
            <person name="Bluhm B.H."/>
            <person name="Cannon C."/>
            <person name="Castanera R."/>
            <person name="Culley D.E."/>
            <person name="Daum C."/>
            <person name="Ezra D."/>
            <person name="Gonzalez J.B."/>
            <person name="Henrissat B."/>
            <person name="Kuo A."/>
            <person name="Liang C."/>
            <person name="Lipzen A."/>
            <person name="Lutzoni F."/>
            <person name="Magnuson J."/>
            <person name="Mondo S."/>
            <person name="Nolan M."/>
            <person name="Ohm R."/>
            <person name="Pangilinan J."/>
            <person name="Park H.-J."/>
            <person name="Ramirez L."/>
            <person name="Alfaro M."/>
            <person name="Sun H."/>
            <person name="Tritt A."/>
            <person name="Yoshinaga Y."/>
            <person name="Zwiers L.-H."/>
            <person name="Turgeon B.G."/>
            <person name="Goodwin S.B."/>
            <person name="Spatafora J.W."/>
            <person name="Crous P.W."/>
            <person name="Grigoriev I.V."/>
        </authorList>
    </citation>
    <scope>NUCLEOTIDE SEQUENCE</scope>
    <source>
        <strain evidence="2">CBS 394.84</strain>
    </source>
</reference>
<dbReference type="AlphaFoldDB" id="A0A9P4GJ59"/>
<proteinExistence type="predicted"/>
<comment type="caution">
    <text evidence="2">The sequence shown here is derived from an EMBL/GenBank/DDBJ whole genome shotgun (WGS) entry which is preliminary data.</text>
</comment>
<dbReference type="RefSeq" id="XP_040788694.1">
    <property type="nucleotide sequence ID" value="XM_040936945.1"/>
</dbReference>
<sequence length="368" mass="40217">MIERVDQKWAQSELIPFLNTVFYEQSHSAWQEAIRVAEMNIDNIPFYEDFPSTMDCLRLALINPAVLTAAETTKFDPVKNMVQLCVSIFVRHAIRHETWPLFSMGLAPSRDFPRPLGSSKPVGNAKQGNSDGLLQVSNVIQRQSPVQEVKAWKKGSSAPKQQVKDNGESKPRGHRSGGLGELSLGRRPNPVTSRLAYETWQGHATRVDHAYGMPSSYDARYGPTSNFHGTPSPMAPQWMGVSRHDQTFFPGQEFGTSAMQQAYRHGDVDPMTGLCSALSYTSLQAGSDLSGAYYDPSYQYGSSQPAISRDNFQHSVAPLQGGDALASESGTGSHRLRAEAKDFNPGAAPHGLESGEGINVRSPVGFAS</sequence>
<gene>
    <name evidence="2" type="ORF">K460DRAFT_406353</name>
</gene>
<feature type="compositionally biased region" description="Basic and acidic residues" evidence="1">
    <location>
        <begin position="162"/>
        <end position="171"/>
    </location>
</feature>
<evidence type="ECO:0000256" key="1">
    <source>
        <dbReference type="SAM" id="MobiDB-lite"/>
    </source>
</evidence>
<feature type="region of interest" description="Disordered" evidence="1">
    <location>
        <begin position="342"/>
        <end position="368"/>
    </location>
</feature>
<keyword evidence="3" id="KW-1185">Reference proteome</keyword>
<dbReference type="EMBL" id="ML976616">
    <property type="protein sequence ID" value="KAF1846131.1"/>
    <property type="molecule type" value="Genomic_DNA"/>
</dbReference>